<comment type="caution">
    <text evidence="11">The sequence shown here is derived from an EMBL/GenBank/DDBJ whole genome shotgun (WGS) entry which is preliminary data.</text>
</comment>
<keyword evidence="12" id="KW-1185">Reference proteome</keyword>
<dbReference type="EMBL" id="JBBHLD010000003">
    <property type="protein sequence ID" value="MEJ5904145.1"/>
    <property type="molecule type" value="Genomic_DNA"/>
</dbReference>
<keyword evidence="4" id="KW-0813">Transport</keyword>
<keyword evidence="5" id="KW-1003">Cell membrane</keyword>
<name>A0ABU8R2Q7_9PSED</name>
<evidence type="ECO:0000256" key="9">
    <source>
        <dbReference type="ARBA" id="ARBA00023136"/>
    </source>
</evidence>
<evidence type="ECO:0000313" key="11">
    <source>
        <dbReference type="EMBL" id="MEJ5904145.1"/>
    </source>
</evidence>
<keyword evidence="9" id="KW-0472">Membrane</keyword>
<evidence type="ECO:0000256" key="3">
    <source>
        <dbReference type="ARBA" id="ARBA00021563"/>
    </source>
</evidence>
<dbReference type="Pfam" id="PF01203">
    <property type="entry name" value="T2SSN"/>
    <property type="match status" value="1"/>
</dbReference>
<evidence type="ECO:0000256" key="10">
    <source>
        <dbReference type="ARBA" id="ARBA00030772"/>
    </source>
</evidence>
<keyword evidence="6" id="KW-0997">Cell inner membrane</keyword>
<evidence type="ECO:0000313" key="12">
    <source>
        <dbReference type="Proteomes" id="UP001377692"/>
    </source>
</evidence>
<evidence type="ECO:0000256" key="4">
    <source>
        <dbReference type="ARBA" id="ARBA00022448"/>
    </source>
</evidence>
<accession>A0ABU8R2Q7</accession>
<proteinExistence type="inferred from homology"/>
<evidence type="ECO:0000256" key="1">
    <source>
        <dbReference type="ARBA" id="ARBA00004533"/>
    </source>
</evidence>
<sequence length="219" mass="24071">MSRGAVAWLLLVFSLTLLVQLPASWLVRGFGVTAAGVSGSLWQGQARQIGPFGPLQWTLQPWRLQGQGALGFQGQAWHVQVRGWPWRWEGEVRPAAAQVTVPAAYRLAGQWQGSVRVQGAWRQCLASDGRLTVTDLALSEPWSLGLGQGWLEVQCRRGWHLLGQLLQAGQHQLDVDADVRGRQAQIAIALQPDAALTPLLRGAQWLGPEATAGQRRVRW</sequence>
<organism evidence="11 12">
    <name type="scientific">Pseudomonas kermanshahensis</name>
    <dbReference type="NCBI Taxonomy" id="2745482"/>
    <lineage>
        <taxon>Bacteria</taxon>
        <taxon>Pseudomonadati</taxon>
        <taxon>Pseudomonadota</taxon>
        <taxon>Gammaproteobacteria</taxon>
        <taxon>Pseudomonadales</taxon>
        <taxon>Pseudomonadaceae</taxon>
        <taxon>Pseudomonas</taxon>
    </lineage>
</organism>
<gene>
    <name evidence="11" type="primary">gspN</name>
    <name evidence="11" type="ORF">V7V80_05550</name>
</gene>
<comment type="subcellular location">
    <subcellularLocation>
        <location evidence="1">Cell inner membrane</location>
    </subcellularLocation>
</comment>
<comment type="similarity">
    <text evidence="2">Belongs to the GSP N family.</text>
</comment>
<protein>
    <recommendedName>
        <fullName evidence="3">Type II secretion system protein N</fullName>
    </recommendedName>
    <alternativeName>
        <fullName evidence="10">General secretion pathway protein N</fullName>
    </alternativeName>
</protein>
<evidence type="ECO:0000256" key="7">
    <source>
        <dbReference type="ARBA" id="ARBA00022692"/>
    </source>
</evidence>
<evidence type="ECO:0000256" key="8">
    <source>
        <dbReference type="ARBA" id="ARBA00022927"/>
    </source>
</evidence>
<keyword evidence="8" id="KW-0653">Protein transport</keyword>
<evidence type="ECO:0000256" key="6">
    <source>
        <dbReference type="ARBA" id="ARBA00022519"/>
    </source>
</evidence>
<dbReference type="Proteomes" id="UP001377692">
    <property type="component" value="Unassembled WGS sequence"/>
</dbReference>
<dbReference type="RefSeq" id="WP_186702935.1">
    <property type="nucleotide sequence ID" value="NZ_JABWRY020000001.1"/>
</dbReference>
<evidence type="ECO:0000256" key="5">
    <source>
        <dbReference type="ARBA" id="ARBA00022475"/>
    </source>
</evidence>
<dbReference type="InterPro" id="IPR022792">
    <property type="entry name" value="T2SS_protein-GspN"/>
</dbReference>
<evidence type="ECO:0000256" key="2">
    <source>
        <dbReference type="ARBA" id="ARBA00007208"/>
    </source>
</evidence>
<keyword evidence="7" id="KW-0812">Transmembrane</keyword>
<reference evidence="11 12" key="1">
    <citation type="submission" date="2024-02" db="EMBL/GenBank/DDBJ databases">
        <title>Identification of pathogenicity and growth-promoting functions of Pseudomonas putida variants.</title>
        <authorList>
            <person name="Sun J."/>
        </authorList>
    </citation>
    <scope>NUCLEOTIDE SEQUENCE [LARGE SCALE GENOMIC DNA]</scope>
    <source>
        <strain evidence="11 12">A04</strain>
    </source>
</reference>